<dbReference type="Gene3D" id="3.30.470.20">
    <property type="entry name" value="ATP-grasp fold, B domain"/>
    <property type="match status" value="1"/>
</dbReference>
<dbReference type="EMBL" id="CP036268">
    <property type="protein sequence ID" value="QDT37372.1"/>
    <property type="molecule type" value="Genomic_DNA"/>
</dbReference>
<dbReference type="PROSITE" id="PS50975">
    <property type="entry name" value="ATP_GRASP"/>
    <property type="match status" value="1"/>
</dbReference>
<evidence type="ECO:0000256" key="2">
    <source>
        <dbReference type="ARBA" id="ARBA00001946"/>
    </source>
</evidence>
<dbReference type="InterPro" id="IPR000291">
    <property type="entry name" value="D-Ala_lig_Van_CS"/>
</dbReference>
<dbReference type="GO" id="GO:0005524">
    <property type="term" value="F:ATP binding"/>
    <property type="evidence" value="ECO:0007669"/>
    <property type="project" value="UniProtKB-UniRule"/>
</dbReference>
<evidence type="ECO:0000256" key="9">
    <source>
        <dbReference type="ARBA" id="ARBA00022840"/>
    </source>
</evidence>
<dbReference type="AlphaFoldDB" id="A0A517R0E9"/>
<evidence type="ECO:0000256" key="12">
    <source>
        <dbReference type="ARBA" id="ARBA00023316"/>
    </source>
</evidence>
<dbReference type="SUPFAM" id="SSF56059">
    <property type="entry name" value="Glutathione synthetase ATP-binding domain-like"/>
    <property type="match status" value="1"/>
</dbReference>
<evidence type="ECO:0000256" key="11">
    <source>
        <dbReference type="ARBA" id="ARBA00022984"/>
    </source>
</evidence>
<evidence type="ECO:0000256" key="4">
    <source>
        <dbReference type="ARBA" id="ARBA00010871"/>
    </source>
</evidence>
<dbReference type="GO" id="GO:0005737">
    <property type="term" value="C:cytoplasm"/>
    <property type="evidence" value="ECO:0007669"/>
    <property type="project" value="UniProtKB-SubCell"/>
</dbReference>
<dbReference type="Gene3D" id="3.40.50.20">
    <property type="match status" value="1"/>
</dbReference>
<keyword evidence="6" id="KW-0963">Cytoplasm</keyword>
<dbReference type="InterPro" id="IPR011095">
    <property type="entry name" value="Dala_Dala_lig_C"/>
</dbReference>
<keyword evidence="8 14" id="KW-0547">Nucleotide-binding</keyword>
<sequence length="327" mass="35325">MTSAEIKRLAQILRSRRVVVLAGGCSAEREISLLSGASIEVTLRRAGIAADVVDPGTDESEAFRVIDELRSSRPLVFVALHGAFGEDGRIQQRLERNKVAFTGSASDASRIAFEKSRLKTRWVAEGVRTAPFAVIGHDFVDRLDLDSIWRQFGGKALVVKPTASGSSLGVGRVDRFSDFAPRIHDALRFGCEVMVEPFLAGPEWSVGFYDSDCIGVNRITTDETAGLFDYTRKYSSVASPFEPMSPSASGIPVGLIPLAKDAVRSAGARGMSRVDVREDSSGQMFVLEINTVPGFSAKSQYPRMAETSGIGFESLCIRALGDCILGH</sequence>
<evidence type="ECO:0000313" key="16">
    <source>
        <dbReference type="EMBL" id="QDT37372.1"/>
    </source>
</evidence>
<comment type="subcellular location">
    <subcellularLocation>
        <location evidence="3">Cytoplasm</location>
    </subcellularLocation>
</comment>
<dbReference type="InterPro" id="IPR016185">
    <property type="entry name" value="PreATP-grasp_dom_sf"/>
</dbReference>
<protein>
    <recommendedName>
        <fullName evidence="5">D-alanine--D-alanine ligase</fullName>
        <ecNumber evidence="5">6.3.2.4</ecNumber>
    </recommendedName>
</protein>
<feature type="domain" description="ATP-grasp" evidence="15">
    <location>
        <begin position="119"/>
        <end position="321"/>
    </location>
</feature>
<proteinExistence type="inferred from homology"/>
<dbReference type="InterPro" id="IPR011761">
    <property type="entry name" value="ATP-grasp"/>
</dbReference>
<dbReference type="KEGG" id="svp:Pan189_17460"/>
<dbReference type="SUPFAM" id="SSF52440">
    <property type="entry name" value="PreATP-grasp domain"/>
    <property type="match status" value="1"/>
</dbReference>
<evidence type="ECO:0000256" key="13">
    <source>
        <dbReference type="ARBA" id="ARBA00047614"/>
    </source>
</evidence>
<evidence type="ECO:0000256" key="1">
    <source>
        <dbReference type="ARBA" id="ARBA00001936"/>
    </source>
</evidence>
<organism evidence="16 17">
    <name type="scientific">Stratiformator vulcanicus</name>
    <dbReference type="NCBI Taxonomy" id="2527980"/>
    <lineage>
        <taxon>Bacteria</taxon>
        <taxon>Pseudomonadati</taxon>
        <taxon>Planctomycetota</taxon>
        <taxon>Planctomycetia</taxon>
        <taxon>Planctomycetales</taxon>
        <taxon>Planctomycetaceae</taxon>
        <taxon>Stratiformator</taxon>
    </lineage>
</organism>
<evidence type="ECO:0000256" key="6">
    <source>
        <dbReference type="ARBA" id="ARBA00022490"/>
    </source>
</evidence>
<evidence type="ECO:0000259" key="15">
    <source>
        <dbReference type="PROSITE" id="PS50975"/>
    </source>
</evidence>
<dbReference type="PROSITE" id="PS00844">
    <property type="entry name" value="DALA_DALA_LIGASE_2"/>
    <property type="match status" value="1"/>
</dbReference>
<dbReference type="InterPro" id="IPR013815">
    <property type="entry name" value="ATP_grasp_subdomain_1"/>
</dbReference>
<evidence type="ECO:0000313" key="17">
    <source>
        <dbReference type="Proteomes" id="UP000317318"/>
    </source>
</evidence>
<keyword evidence="9 14" id="KW-0067">ATP-binding</keyword>
<keyword evidence="12" id="KW-0961">Cell wall biogenesis/degradation</keyword>
<keyword evidence="17" id="KW-1185">Reference proteome</keyword>
<accession>A0A517R0E9</accession>
<evidence type="ECO:0000256" key="7">
    <source>
        <dbReference type="ARBA" id="ARBA00022598"/>
    </source>
</evidence>
<dbReference type="Pfam" id="PF07478">
    <property type="entry name" value="Dala_Dala_lig_C"/>
    <property type="match status" value="1"/>
</dbReference>
<dbReference type="GO" id="GO:0009252">
    <property type="term" value="P:peptidoglycan biosynthetic process"/>
    <property type="evidence" value="ECO:0007669"/>
    <property type="project" value="UniProtKB-KW"/>
</dbReference>
<name>A0A517R0E9_9PLAN</name>
<dbReference type="RefSeq" id="WP_310821253.1">
    <property type="nucleotide sequence ID" value="NZ_CP036268.1"/>
</dbReference>
<dbReference type="EC" id="6.3.2.4" evidence="5"/>
<dbReference type="GO" id="GO:0008716">
    <property type="term" value="F:D-alanine-D-alanine ligase activity"/>
    <property type="evidence" value="ECO:0007669"/>
    <property type="project" value="UniProtKB-EC"/>
</dbReference>
<reference evidence="16 17" key="1">
    <citation type="submission" date="2019-02" db="EMBL/GenBank/DDBJ databases">
        <title>Deep-cultivation of Planctomycetes and their phenomic and genomic characterization uncovers novel biology.</title>
        <authorList>
            <person name="Wiegand S."/>
            <person name="Jogler M."/>
            <person name="Boedeker C."/>
            <person name="Pinto D."/>
            <person name="Vollmers J."/>
            <person name="Rivas-Marin E."/>
            <person name="Kohn T."/>
            <person name="Peeters S.H."/>
            <person name="Heuer A."/>
            <person name="Rast P."/>
            <person name="Oberbeckmann S."/>
            <person name="Bunk B."/>
            <person name="Jeske O."/>
            <person name="Meyerdierks A."/>
            <person name="Storesund J.E."/>
            <person name="Kallscheuer N."/>
            <person name="Luecker S."/>
            <person name="Lage O.M."/>
            <person name="Pohl T."/>
            <person name="Merkel B.J."/>
            <person name="Hornburger P."/>
            <person name="Mueller R.-W."/>
            <person name="Bruemmer F."/>
            <person name="Labrenz M."/>
            <person name="Spormann A.M."/>
            <person name="Op den Camp H."/>
            <person name="Overmann J."/>
            <person name="Amann R."/>
            <person name="Jetten M.S.M."/>
            <person name="Mascher T."/>
            <person name="Medema M.H."/>
            <person name="Devos D.P."/>
            <person name="Kaster A.-K."/>
            <person name="Ovreas L."/>
            <person name="Rohde M."/>
            <person name="Galperin M.Y."/>
            <person name="Jogler C."/>
        </authorList>
    </citation>
    <scope>NUCLEOTIDE SEQUENCE [LARGE SCALE GENOMIC DNA]</scope>
    <source>
        <strain evidence="16 17">Pan189</strain>
    </source>
</reference>
<dbReference type="GO" id="GO:0046872">
    <property type="term" value="F:metal ion binding"/>
    <property type="evidence" value="ECO:0007669"/>
    <property type="project" value="InterPro"/>
</dbReference>
<comment type="catalytic activity">
    <reaction evidence="13">
        <text>2 D-alanine + ATP = D-alanyl-D-alanine + ADP + phosphate + H(+)</text>
        <dbReference type="Rhea" id="RHEA:11224"/>
        <dbReference type="ChEBI" id="CHEBI:15378"/>
        <dbReference type="ChEBI" id="CHEBI:30616"/>
        <dbReference type="ChEBI" id="CHEBI:43474"/>
        <dbReference type="ChEBI" id="CHEBI:57416"/>
        <dbReference type="ChEBI" id="CHEBI:57822"/>
        <dbReference type="ChEBI" id="CHEBI:456216"/>
        <dbReference type="EC" id="6.3.2.4"/>
    </reaction>
</comment>
<evidence type="ECO:0000256" key="5">
    <source>
        <dbReference type="ARBA" id="ARBA00012216"/>
    </source>
</evidence>
<dbReference type="GO" id="GO:0008360">
    <property type="term" value="P:regulation of cell shape"/>
    <property type="evidence" value="ECO:0007669"/>
    <property type="project" value="UniProtKB-KW"/>
</dbReference>
<dbReference type="Proteomes" id="UP000317318">
    <property type="component" value="Chromosome"/>
</dbReference>
<dbReference type="Gene3D" id="3.30.1490.20">
    <property type="entry name" value="ATP-grasp fold, A domain"/>
    <property type="match status" value="1"/>
</dbReference>
<keyword evidence="11" id="KW-0573">Peptidoglycan synthesis</keyword>
<comment type="cofactor">
    <cofactor evidence="2">
        <name>Mg(2+)</name>
        <dbReference type="ChEBI" id="CHEBI:18420"/>
    </cofactor>
</comment>
<dbReference type="PANTHER" id="PTHR23132">
    <property type="entry name" value="D-ALANINE--D-ALANINE LIGASE"/>
    <property type="match status" value="1"/>
</dbReference>
<keyword evidence="7 16" id="KW-0436">Ligase</keyword>
<evidence type="ECO:0000256" key="8">
    <source>
        <dbReference type="ARBA" id="ARBA00022741"/>
    </source>
</evidence>
<comment type="similarity">
    <text evidence="4">Belongs to the D-alanine--D-alanine ligase family.</text>
</comment>
<dbReference type="GO" id="GO:0071555">
    <property type="term" value="P:cell wall organization"/>
    <property type="evidence" value="ECO:0007669"/>
    <property type="project" value="UniProtKB-KW"/>
</dbReference>
<keyword evidence="10" id="KW-0133">Cell shape</keyword>
<gene>
    <name evidence="16" type="primary">ddl</name>
    <name evidence="16" type="ORF">Pan189_17460</name>
</gene>
<dbReference type="PANTHER" id="PTHR23132:SF23">
    <property type="entry name" value="D-ALANINE--D-ALANINE LIGASE B"/>
    <property type="match status" value="1"/>
</dbReference>
<evidence type="ECO:0000256" key="10">
    <source>
        <dbReference type="ARBA" id="ARBA00022960"/>
    </source>
</evidence>
<comment type="cofactor">
    <cofactor evidence="1">
        <name>Mn(2+)</name>
        <dbReference type="ChEBI" id="CHEBI:29035"/>
    </cofactor>
</comment>
<evidence type="ECO:0000256" key="14">
    <source>
        <dbReference type="PROSITE-ProRule" id="PRU00409"/>
    </source>
</evidence>
<evidence type="ECO:0000256" key="3">
    <source>
        <dbReference type="ARBA" id="ARBA00004496"/>
    </source>
</evidence>